<comment type="similarity">
    <text evidence="3">Belongs to the squalene monooxygenase family.</text>
</comment>
<evidence type="ECO:0000256" key="9">
    <source>
        <dbReference type="SAM" id="Phobius"/>
    </source>
</evidence>
<comment type="subcellular location">
    <subcellularLocation>
        <location evidence="2">Membrane</location>
    </subcellularLocation>
</comment>
<dbReference type="EC" id="1.14.14.17" evidence="4"/>
<dbReference type="InterPro" id="IPR036188">
    <property type="entry name" value="FAD/NAD-bd_sf"/>
</dbReference>
<organism evidence="11 12">
    <name type="scientific">Methylomonas rapida</name>
    <dbReference type="NCBI Taxonomy" id="2963939"/>
    <lineage>
        <taxon>Bacteria</taxon>
        <taxon>Pseudomonadati</taxon>
        <taxon>Pseudomonadota</taxon>
        <taxon>Gammaproteobacteria</taxon>
        <taxon>Methylococcales</taxon>
        <taxon>Methylococcaceae</taxon>
        <taxon>Methylomonas</taxon>
    </lineage>
</organism>
<feature type="domain" description="Squalene epoxidase" evidence="10">
    <location>
        <begin position="159"/>
        <end position="425"/>
    </location>
</feature>
<evidence type="ECO:0000256" key="5">
    <source>
        <dbReference type="ARBA" id="ARBA00022630"/>
    </source>
</evidence>
<dbReference type="RefSeq" id="WP_269022061.1">
    <property type="nucleotide sequence ID" value="NZ_CP113517.1"/>
</dbReference>
<evidence type="ECO:0000256" key="2">
    <source>
        <dbReference type="ARBA" id="ARBA00004370"/>
    </source>
</evidence>
<dbReference type="Gene3D" id="3.50.50.60">
    <property type="entry name" value="FAD/NAD(P)-binding domain"/>
    <property type="match status" value="1"/>
</dbReference>
<evidence type="ECO:0000259" key="10">
    <source>
        <dbReference type="Pfam" id="PF08491"/>
    </source>
</evidence>
<dbReference type="SUPFAM" id="SSF51905">
    <property type="entry name" value="FAD/NAD(P)-binding domain"/>
    <property type="match status" value="1"/>
</dbReference>
<dbReference type="InterPro" id="IPR013698">
    <property type="entry name" value="Squalene_epoxidase"/>
</dbReference>
<keyword evidence="6" id="KW-0274">FAD</keyword>
<protein>
    <recommendedName>
        <fullName evidence="4">squalene monooxygenase</fullName>
        <ecNumber evidence="4">1.14.14.17</ecNumber>
    </recommendedName>
</protein>
<dbReference type="InterPro" id="IPR040125">
    <property type="entry name" value="Squalene_monox"/>
</dbReference>
<dbReference type="PRINTS" id="PR00420">
    <property type="entry name" value="RNGMNOXGNASE"/>
</dbReference>
<comment type="cofactor">
    <cofactor evidence="1">
        <name>FAD</name>
        <dbReference type="ChEBI" id="CHEBI:57692"/>
    </cofactor>
</comment>
<keyword evidence="7" id="KW-0560">Oxidoreductase</keyword>
<evidence type="ECO:0000256" key="8">
    <source>
        <dbReference type="ARBA" id="ARBA00023136"/>
    </source>
</evidence>
<evidence type="ECO:0000256" key="6">
    <source>
        <dbReference type="ARBA" id="ARBA00022827"/>
    </source>
</evidence>
<keyword evidence="9" id="KW-1133">Transmembrane helix</keyword>
<keyword evidence="8 9" id="KW-0472">Membrane</keyword>
<dbReference type="GO" id="GO:0004497">
    <property type="term" value="F:monooxygenase activity"/>
    <property type="evidence" value="ECO:0007669"/>
    <property type="project" value="UniProtKB-KW"/>
</dbReference>
<name>A0ABY7GJB8_9GAMM</name>
<evidence type="ECO:0000313" key="11">
    <source>
        <dbReference type="EMBL" id="WAR44821.1"/>
    </source>
</evidence>
<keyword evidence="9" id="KW-0812">Transmembrane</keyword>
<dbReference type="Proteomes" id="UP001162780">
    <property type="component" value="Chromosome"/>
</dbReference>
<gene>
    <name evidence="11" type="ORF">NM686_021180</name>
</gene>
<keyword evidence="11" id="KW-0503">Monooxygenase</keyword>
<evidence type="ECO:0000256" key="4">
    <source>
        <dbReference type="ARBA" id="ARBA00012312"/>
    </source>
</evidence>
<keyword evidence="12" id="KW-1185">Reference proteome</keyword>
<dbReference type="PANTHER" id="PTHR10835:SF0">
    <property type="entry name" value="SQUALENE MONOOXYGENASE"/>
    <property type="match status" value="1"/>
</dbReference>
<evidence type="ECO:0000256" key="3">
    <source>
        <dbReference type="ARBA" id="ARBA00008802"/>
    </source>
</evidence>
<evidence type="ECO:0000256" key="7">
    <source>
        <dbReference type="ARBA" id="ARBA00023002"/>
    </source>
</evidence>
<feature type="transmembrane region" description="Helical" evidence="9">
    <location>
        <begin position="12"/>
        <end position="31"/>
    </location>
</feature>
<dbReference type="EMBL" id="CP113517">
    <property type="protein sequence ID" value="WAR44821.1"/>
    <property type="molecule type" value="Genomic_DNA"/>
</dbReference>
<evidence type="ECO:0000256" key="1">
    <source>
        <dbReference type="ARBA" id="ARBA00001974"/>
    </source>
</evidence>
<sequence>MYIKSRIMKSEFDICIIGAGMAGATIAAYLAPKGIRIALIDHSYEEKKRIVGELLQPGAVLSLEQMGLKHLLTGFEAQTVDGYALLQNDEKTTISYPSPYKGMGLHNGQFLQRIRASALQNATVTQIQGKALHLLENERNEIIGVSYRESLTSQIKSIHAPLTITSDGFFSNFREDLTNNEKTVTSYFIGLILKDCEMPFPRHGHVFLSGPTPFICYPISDNEVRLLIDFPGNQMPRKQFLQAHLDVNVTPYIPSSMLASYQQALQEGGFKVMPNHYMAAKPIIRKGAVMLGDALNMRHPLTGGGLTAVFSDIQILSNHLLSMPNFDNTDLIHEKIEAYYRDRQNANANLNILANALYAVMSNDLLKSAVFKYLQRGGANAQESIAFLAGLNKKHYSLIKQFCFLVVFGAGNLLRHSILNVPKAIKLLADAFTIIKPLIKNELPLAVLFNAPLEKIKFLAHAGYGSRRQGCDV</sequence>
<evidence type="ECO:0000313" key="12">
    <source>
        <dbReference type="Proteomes" id="UP001162780"/>
    </source>
</evidence>
<proteinExistence type="inferred from homology"/>
<keyword evidence="5" id="KW-0285">Flavoprotein</keyword>
<dbReference type="Pfam" id="PF08491">
    <property type="entry name" value="SE"/>
    <property type="match status" value="1"/>
</dbReference>
<accession>A0ABY7GJB8</accession>
<dbReference type="PANTHER" id="PTHR10835">
    <property type="entry name" value="SQUALENE MONOOXYGENASE"/>
    <property type="match status" value="1"/>
</dbReference>
<reference evidence="11" key="1">
    <citation type="submission" date="2022-11" db="EMBL/GenBank/DDBJ databases">
        <title>Methylomonas rapida sp. nov., Carotenoid-Producing Obligate Methanotrophs with High Growth Characteristics and Biotechnological Potential.</title>
        <authorList>
            <person name="Tikhonova E.N."/>
            <person name="Suleimanov R.Z."/>
            <person name="Miroshnikov K."/>
            <person name="Oshkin I.Y."/>
            <person name="Belova S.E."/>
            <person name="Danilova O.V."/>
            <person name="Ashikhmin A."/>
            <person name="Konopkin A."/>
            <person name="But S.Y."/>
            <person name="Khmelenina V.N."/>
            <person name="Kuznetsov N."/>
            <person name="Pimenov N.V."/>
            <person name="Dedysh S.N."/>
        </authorList>
    </citation>
    <scope>NUCLEOTIDE SEQUENCE</scope>
    <source>
        <strain evidence="11">MP1</strain>
    </source>
</reference>